<dbReference type="Pfam" id="PF00931">
    <property type="entry name" value="NB-ARC"/>
    <property type="match status" value="1"/>
</dbReference>
<feature type="domain" description="Disease resistance protein winged helix" evidence="6">
    <location>
        <begin position="124"/>
        <end position="198"/>
    </location>
</feature>
<dbReference type="InterPro" id="IPR057135">
    <property type="entry name" value="At4g27190-like_LRR"/>
</dbReference>
<dbReference type="Gene3D" id="3.40.50.300">
    <property type="entry name" value="P-loop containing nucleotide triphosphate hydrolases"/>
    <property type="match status" value="1"/>
</dbReference>
<dbReference type="InterPro" id="IPR050905">
    <property type="entry name" value="Plant_NBS-LRR"/>
</dbReference>
<dbReference type="AlphaFoldDB" id="A0A438IX69"/>
<evidence type="ECO:0000256" key="1">
    <source>
        <dbReference type="ARBA" id="ARBA00008894"/>
    </source>
</evidence>
<gene>
    <name evidence="7" type="primary">RPS2_39</name>
    <name evidence="7" type="ORF">CK203_031216</name>
</gene>
<dbReference type="SUPFAM" id="SSF52540">
    <property type="entry name" value="P-loop containing nucleoside triphosphate hydrolases"/>
    <property type="match status" value="1"/>
</dbReference>
<evidence type="ECO:0000259" key="6">
    <source>
        <dbReference type="Pfam" id="PF23559"/>
    </source>
</evidence>
<dbReference type="EMBL" id="QGNW01000076">
    <property type="protein sequence ID" value="RVX01294.1"/>
    <property type="molecule type" value="Genomic_DNA"/>
</dbReference>
<keyword evidence="3" id="KW-0611">Plant defense</keyword>
<dbReference type="GO" id="GO:0043531">
    <property type="term" value="F:ADP binding"/>
    <property type="evidence" value="ECO:0007669"/>
    <property type="project" value="InterPro"/>
</dbReference>
<reference evidence="7 8" key="1">
    <citation type="journal article" date="2018" name="PLoS Genet.">
        <title>Population sequencing reveals clonal diversity and ancestral inbreeding in the grapevine cultivar Chardonnay.</title>
        <authorList>
            <person name="Roach M.J."/>
            <person name="Johnson D.L."/>
            <person name="Bohlmann J."/>
            <person name="van Vuuren H.J."/>
            <person name="Jones S.J."/>
            <person name="Pretorius I.S."/>
            <person name="Schmidt S.A."/>
            <person name="Borneman A.R."/>
        </authorList>
    </citation>
    <scope>NUCLEOTIDE SEQUENCE [LARGE SCALE GENOMIC DNA]</scope>
    <source>
        <strain evidence="8">cv. Chardonnay</strain>
        <tissue evidence="7">Leaf</tissue>
    </source>
</reference>
<organism evidence="7 8">
    <name type="scientific">Vitis vinifera</name>
    <name type="common">Grape</name>
    <dbReference type="NCBI Taxonomy" id="29760"/>
    <lineage>
        <taxon>Eukaryota</taxon>
        <taxon>Viridiplantae</taxon>
        <taxon>Streptophyta</taxon>
        <taxon>Embryophyta</taxon>
        <taxon>Tracheophyta</taxon>
        <taxon>Spermatophyta</taxon>
        <taxon>Magnoliopsida</taxon>
        <taxon>eudicotyledons</taxon>
        <taxon>Gunneridae</taxon>
        <taxon>Pentapetalae</taxon>
        <taxon>rosids</taxon>
        <taxon>Vitales</taxon>
        <taxon>Vitaceae</taxon>
        <taxon>Viteae</taxon>
        <taxon>Vitis</taxon>
    </lineage>
</organism>
<dbReference type="Pfam" id="PF23247">
    <property type="entry name" value="LRR_RPS2"/>
    <property type="match status" value="1"/>
</dbReference>
<dbReference type="InterPro" id="IPR002182">
    <property type="entry name" value="NB-ARC"/>
</dbReference>
<dbReference type="Gene3D" id="3.80.10.10">
    <property type="entry name" value="Ribonuclease Inhibitor"/>
    <property type="match status" value="1"/>
</dbReference>
<accession>A0A438IX69</accession>
<evidence type="ECO:0000256" key="2">
    <source>
        <dbReference type="ARBA" id="ARBA00022737"/>
    </source>
</evidence>
<evidence type="ECO:0000259" key="5">
    <source>
        <dbReference type="Pfam" id="PF23247"/>
    </source>
</evidence>
<dbReference type="PANTHER" id="PTHR33463">
    <property type="entry name" value="NB-ARC DOMAIN-CONTAINING PROTEIN-RELATED"/>
    <property type="match status" value="1"/>
</dbReference>
<evidence type="ECO:0000259" key="4">
    <source>
        <dbReference type="Pfam" id="PF00931"/>
    </source>
</evidence>
<dbReference type="InterPro" id="IPR027417">
    <property type="entry name" value="P-loop_NTPase"/>
</dbReference>
<dbReference type="PANTHER" id="PTHR33463:SF209">
    <property type="entry name" value="DISEASE RESISTANCE PROTEIN RPS2-LIKE"/>
    <property type="match status" value="1"/>
</dbReference>
<keyword evidence="2" id="KW-0677">Repeat</keyword>
<dbReference type="SUPFAM" id="SSF52058">
    <property type="entry name" value="L domain-like"/>
    <property type="match status" value="1"/>
</dbReference>
<dbReference type="Pfam" id="PF23559">
    <property type="entry name" value="WHD_DRP"/>
    <property type="match status" value="1"/>
</dbReference>
<feature type="domain" description="Disease resistance protein At4g27190-like leucine-rich repeats" evidence="5">
    <location>
        <begin position="382"/>
        <end position="511"/>
    </location>
</feature>
<evidence type="ECO:0000313" key="8">
    <source>
        <dbReference type="Proteomes" id="UP000288805"/>
    </source>
</evidence>
<proteinExistence type="inferred from homology"/>
<comment type="similarity">
    <text evidence="1">Belongs to the disease resistance NB-LRR family.</text>
</comment>
<protein>
    <submittedName>
        <fullName evidence="7">Disease resistance protein RPS2</fullName>
    </submittedName>
</protein>
<evidence type="ECO:0000256" key="3">
    <source>
        <dbReference type="ARBA" id="ARBA00022821"/>
    </source>
</evidence>
<comment type="caution">
    <text evidence="7">The sequence shown here is derived from an EMBL/GenBank/DDBJ whole genome shotgun (WGS) entry which is preliminary data.</text>
</comment>
<feature type="domain" description="NB-ARC" evidence="4">
    <location>
        <begin position="2"/>
        <end position="82"/>
    </location>
</feature>
<dbReference type="OrthoDB" id="1926275at2759"/>
<dbReference type="InterPro" id="IPR058922">
    <property type="entry name" value="WHD_DRP"/>
</dbReference>
<dbReference type="Proteomes" id="UP000288805">
    <property type="component" value="Unassembled WGS sequence"/>
</dbReference>
<dbReference type="InterPro" id="IPR032675">
    <property type="entry name" value="LRR_dom_sf"/>
</dbReference>
<evidence type="ECO:0000313" key="7">
    <source>
        <dbReference type="EMBL" id="RVX01294.1"/>
    </source>
</evidence>
<name>A0A438IX69_VITVI</name>
<sequence>MQNLNNHKDVATMFDIVIWVTVSKEWSLKELQGAIMQQLKLNMESTIGIEEYAWRISEELKGKKCLTLMDEVCDFIDLHKVMDYEAFNMFKQKVGQFIHCPGIKPVAELVIVTQRKFGFLYGALYPEEYEIYIDYLLECWRAEGFILDADEFVHDKNVFRDARDKGHAMLDDLINVSLLESSEKRKCVKMNKVLRDMALKISSLIGDSKFLAKPWLYLNSCIHLVELPTEIDALVQLERLPTSTEVATLKRLTSLQYCFPKVDWLEVFVTTSPVWKKGSCLTFQFAVGDHDSTCFQILESFDYPSYNFLTLVNSEGVNLVTSKVLMETHAFGLINHKGVSRLSDFGIENMDNMLGCLIERCNEIETIINGNGITKGVLEWLEDLSINNVLKLESIWQGPIHARSLTQLTTLTLVNCPELKKIFSNDMIQQLSKLQHLRVEECDQIEEIIMGSKNIVLEFYSLPRLKTLVLLDLPKLRSIWVDESLEWPSLQSIKISMCDMLKRLPFNIANATKLRLIEGQQSW</sequence>